<protein>
    <submittedName>
        <fullName evidence="1">Uncharacterized protein</fullName>
    </submittedName>
</protein>
<dbReference type="EMBL" id="JAHRIP010000060">
    <property type="protein sequence ID" value="MEQ2278715.1"/>
    <property type="molecule type" value="Genomic_DNA"/>
</dbReference>
<keyword evidence="2" id="KW-1185">Reference proteome</keyword>
<evidence type="ECO:0000313" key="2">
    <source>
        <dbReference type="Proteomes" id="UP001469553"/>
    </source>
</evidence>
<sequence>MRASFLENLSGEKLYAKQHTALLLERKLCSSVWPFNSYNKVNMTIWKQNAADSYLGRIQQDLQAEEEQMWSYSQKIPYQSTKVTALPLPASVRAAPKNVFFIIL</sequence>
<organism evidence="1 2">
    <name type="scientific">Ameca splendens</name>
    <dbReference type="NCBI Taxonomy" id="208324"/>
    <lineage>
        <taxon>Eukaryota</taxon>
        <taxon>Metazoa</taxon>
        <taxon>Chordata</taxon>
        <taxon>Craniata</taxon>
        <taxon>Vertebrata</taxon>
        <taxon>Euteleostomi</taxon>
        <taxon>Actinopterygii</taxon>
        <taxon>Neopterygii</taxon>
        <taxon>Teleostei</taxon>
        <taxon>Neoteleostei</taxon>
        <taxon>Acanthomorphata</taxon>
        <taxon>Ovalentaria</taxon>
        <taxon>Atherinomorphae</taxon>
        <taxon>Cyprinodontiformes</taxon>
        <taxon>Goodeidae</taxon>
        <taxon>Ameca</taxon>
    </lineage>
</organism>
<evidence type="ECO:0000313" key="1">
    <source>
        <dbReference type="EMBL" id="MEQ2278715.1"/>
    </source>
</evidence>
<name>A0ABV0XA07_9TELE</name>
<reference evidence="1 2" key="1">
    <citation type="submission" date="2021-06" db="EMBL/GenBank/DDBJ databases">
        <authorList>
            <person name="Palmer J.M."/>
        </authorList>
    </citation>
    <scope>NUCLEOTIDE SEQUENCE [LARGE SCALE GENOMIC DNA]</scope>
    <source>
        <strain evidence="1 2">AS_MEX2019</strain>
        <tissue evidence="1">Muscle</tissue>
    </source>
</reference>
<comment type="caution">
    <text evidence="1">The sequence shown here is derived from an EMBL/GenBank/DDBJ whole genome shotgun (WGS) entry which is preliminary data.</text>
</comment>
<proteinExistence type="predicted"/>
<gene>
    <name evidence="1" type="ORF">AMECASPLE_001773</name>
</gene>
<accession>A0ABV0XA07</accession>
<dbReference type="Proteomes" id="UP001469553">
    <property type="component" value="Unassembled WGS sequence"/>
</dbReference>